<proteinExistence type="predicted"/>
<dbReference type="Proteomes" id="UP001627154">
    <property type="component" value="Unassembled WGS sequence"/>
</dbReference>
<reference evidence="2 3" key="1">
    <citation type="journal article" date="2024" name="bioRxiv">
        <title>A reference genome for Trichogramma kaykai: A tiny desert-dwelling parasitoid wasp with competing sex-ratio distorters.</title>
        <authorList>
            <person name="Culotta J."/>
            <person name="Lindsey A.R."/>
        </authorList>
    </citation>
    <scope>NUCLEOTIDE SEQUENCE [LARGE SCALE GENOMIC DNA]</scope>
    <source>
        <strain evidence="2 3">KSX58</strain>
    </source>
</reference>
<organism evidence="2 3">
    <name type="scientific">Trichogramma kaykai</name>
    <dbReference type="NCBI Taxonomy" id="54128"/>
    <lineage>
        <taxon>Eukaryota</taxon>
        <taxon>Metazoa</taxon>
        <taxon>Ecdysozoa</taxon>
        <taxon>Arthropoda</taxon>
        <taxon>Hexapoda</taxon>
        <taxon>Insecta</taxon>
        <taxon>Pterygota</taxon>
        <taxon>Neoptera</taxon>
        <taxon>Endopterygota</taxon>
        <taxon>Hymenoptera</taxon>
        <taxon>Apocrita</taxon>
        <taxon>Proctotrupomorpha</taxon>
        <taxon>Chalcidoidea</taxon>
        <taxon>Trichogrammatidae</taxon>
        <taxon>Trichogramma</taxon>
    </lineage>
</organism>
<dbReference type="AlphaFoldDB" id="A0ABD2VW16"/>
<dbReference type="EMBL" id="JBJJXI010000167">
    <property type="protein sequence ID" value="KAL3384823.1"/>
    <property type="molecule type" value="Genomic_DNA"/>
</dbReference>
<comment type="caution">
    <text evidence="2">The sequence shown here is derived from an EMBL/GenBank/DDBJ whole genome shotgun (WGS) entry which is preliminary data.</text>
</comment>
<accession>A0ABD2VW16</accession>
<name>A0ABD2VW16_9HYME</name>
<protein>
    <submittedName>
        <fullName evidence="2">Uncharacterized protein</fullName>
    </submittedName>
</protein>
<feature type="region of interest" description="Disordered" evidence="1">
    <location>
        <begin position="40"/>
        <end position="103"/>
    </location>
</feature>
<gene>
    <name evidence="2" type="ORF">TKK_019470</name>
</gene>
<evidence type="ECO:0000256" key="1">
    <source>
        <dbReference type="SAM" id="MobiDB-lite"/>
    </source>
</evidence>
<sequence length="103" mass="10877">MGESESSLACVRSPREAAHLFQGAPCQFLPDAIVAAVADHRGGKDEAQSDDDGFVPGAERASQEEPAATIRTSSQPTSPRRSSRPGSEQHGILFSARSNRATL</sequence>
<evidence type="ECO:0000313" key="3">
    <source>
        <dbReference type="Proteomes" id="UP001627154"/>
    </source>
</evidence>
<feature type="compositionally biased region" description="Low complexity" evidence="1">
    <location>
        <begin position="69"/>
        <end position="86"/>
    </location>
</feature>
<keyword evidence="3" id="KW-1185">Reference proteome</keyword>
<evidence type="ECO:0000313" key="2">
    <source>
        <dbReference type="EMBL" id="KAL3384823.1"/>
    </source>
</evidence>